<dbReference type="Proteomes" id="UP000822688">
    <property type="component" value="Chromosome 7"/>
</dbReference>
<feature type="region of interest" description="Disordered" evidence="1">
    <location>
        <begin position="29"/>
        <end position="94"/>
    </location>
</feature>
<accession>A0A8T0HCI3</accession>
<feature type="compositionally biased region" description="Basic residues" evidence="1">
    <location>
        <begin position="49"/>
        <end position="62"/>
    </location>
</feature>
<evidence type="ECO:0000313" key="2">
    <source>
        <dbReference type="EMBL" id="KAG0568014.1"/>
    </source>
</evidence>
<evidence type="ECO:0000313" key="3">
    <source>
        <dbReference type="Proteomes" id="UP000822688"/>
    </source>
</evidence>
<name>A0A8T0HCI3_CERPU</name>
<gene>
    <name evidence="2" type="ORF">KC19_7G179700</name>
</gene>
<dbReference type="EMBL" id="CM026428">
    <property type="protein sequence ID" value="KAG0568014.1"/>
    <property type="molecule type" value="Genomic_DNA"/>
</dbReference>
<evidence type="ECO:0000256" key="1">
    <source>
        <dbReference type="SAM" id="MobiDB-lite"/>
    </source>
</evidence>
<keyword evidence="3" id="KW-1185">Reference proteome</keyword>
<dbReference type="AlphaFoldDB" id="A0A8T0HCI3"/>
<sequence>TPANSVTTATPEQCSCELWASSCPRPHLEAWTPALRNPGEEEEEELGKSRHRSPIPHNRRTPRPPSSQSINNSVRLLPRQTSRDDEALCSANPRSRQSALSLCARVPAPIASRAPNMSPSIYALRTGKRPAIHD</sequence>
<organism evidence="2 3">
    <name type="scientific">Ceratodon purpureus</name>
    <name type="common">Fire moss</name>
    <name type="synonym">Dicranum purpureum</name>
    <dbReference type="NCBI Taxonomy" id="3225"/>
    <lineage>
        <taxon>Eukaryota</taxon>
        <taxon>Viridiplantae</taxon>
        <taxon>Streptophyta</taxon>
        <taxon>Embryophyta</taxon>
        <taxon>Bryophyta</taxon>
        <taxon>Bryophytina</taxon>
        <taxon>Bryopsida</taxon>
        <taxon>Dicranidae</taxon>
        <taxon>Pseudoditrichales</taxon>
        <taxon>Ditrichaceae</taxon>
        <taxon>Ceratodon</taxon>
    </lineage>
</organism>
<comment type="caution">
    <text evidence="2">The sequence shown here is derived from an EMBL/GenBank/DDBJ whole genome shotgun (WGS) entry which is preliminary data.</text>
</comment>
<protein>
    <submittedName>
        <fullName evidence="2">Uncharacterized protein</fullName>
    </submittedName>
</protein>
<reference evidence="2" key="1">
    <citation type="submission" date="2020-06" db="EMBL/GenBank/DDBJ databases">
        <title>WGS assembly of Ceratodon purpureus strain R40.</title>
        <authorList>
            <person name="Carey S.B."/>
            <person name="Jenkins J."/>
            <person name="Shu S."/>
            <person name="Lovell J.T."/>
            <person name="Sreedasyam A."/>
            <person name="Maumus F."/>
            <person name="Tiley G.P."/>
            <person name="Fernandez-Pozo N."/>
            <person name="Barry K."/>
            <person name="Chen C."/>
            <person name="Wang M."/>
            <person name="Lipzen A."/>
            <person name="Daum C."/>
            <person name="Saski C.A."/>
            <person name="Payton A.C."/>
            <person name="Mcbreen J.C."/>
            <person name="Conrad R.E."/>
            <person name="Kollar L.M."/>
            <person name="Olsson S."/>
            <person name="Huttunen S."/>
            <person name="Landis J.B."/>
            <person name="Wickett N.J."/>
            <person name="Johnson M.G."/>
            <person name="Rensing S.A."/>
            <person name="Grimwood J."/>
            <person name="Schmutz J."/>
            <person name="Mcdaniel S.F."/>
        </authorList>
    </citation>
    <scope>NUCLEOTIDE SEQUENCE</scope>
    <source>
        <strain evidence="2">R40</strain>
    </source>
</reference>
<proteinExistence type="predicted"/>
<feature type="non-terminal residue" evidence="2">
    <location>
        <position position="1"/>
    </location>
</feature>